<dbReference type="AlphaFoldDB" id="A0A2K3L2F2"/>
<keyword evidence="1" id="KW-0732">Signal</keyword>
<dbReference type="STRING" id="57577.A0A2K3L2F2"/>
<proteinExistence type="predicted"/>
<sequence>MFFSRLAGLLVIALAKMALSNPLFDAIRSNSDVDPPQIEESIDVGELINDPAQTAPKPAEILSSVRDLLDCPVCLNPMYPPIHQVIYDLCFCR</sequence>
<reference evidence="2 3" key="1">
    <citation type="journal article" date="2014" name="Am. J. Bot.">
        <title>Genome assembly and annotation for red clover (Trifolium pratense; Fabaceae).</title>
        <authorList>
            <person name="Istvanek J."/>
            <person name="Jaros M."/>
            <person name="Krenek A."/>
            <person name="Repkova J."/>
        </authorList>
    </citation>
    <scope>NUCLEOTIDE SEQUENCE [LARGE SCALE GENOMIC DNA]</scope>
    <source>
        <strain evidence="3">cv. Tatra</strain>
        <tissue evidence="2">Young leaves</tissue>
    </source>
</reference>
<gene>
    <name evidence="2" type="ORF">L195_g028601</name>
</gene>
<comment type="caution">
    <text evidence="2">The sequence shown here is derived from an EMBL/GenBank/DDBJ whole genome shotgun (WGS) entry which is preliminary data.</text>
</comment>
<dbReference type="EMBL" id="ASHM01025003">
    <property type="protein sequence ID" value="PNX72708.1"/>
    <property type="molecule type" value="Genomic_DNA"/>
</dbReference>
<dbReference type="Proteomes" id="UP000236291">
    <property type="component" value="Unassembled WGS sequence"/>
</dbReference>
<evidence type="ECO:0000256" key="1">
    <source>
        <dbReference type="SAM" id="SignalP"/>
    </source>
</evidence>
<evidence type="ECO:0000313" key="2">
    <source>
        <dbReference type="EMBL" id="PNX72708.1"/>
    </source>
</evidence>
<evidence type="ECO:0000313" key="3">
    <source>
        <dbReference type="Proteomes" id="UP000236291"/>
    </source>
</evidence>
<name>A0A2K3L2F2_TRIPR</name>
<organism evidence="2 3">
    <name type="scientific">Trifolium pratense</name>
    <name type="common">Red clover</name>
    <dbReference type="NCBI Taxonomy" id="57577"/>
    <lineage>
        <taxon>Eukaryota</taxon>
        <taxon>Viridiplantae</taxon>
        <taxon>Streptophyta</taxon>
        <taxon>Embryophyta</taxon>
        <taxon>Tracheophyta</taxon>
        <taxon>Spermatophyta</taxon>
        <taxon>Magnoliopsida</taxon>
        <taxon>eudicotyledons</taxon>
        <taxon>Gunneridae</taxon>
        <taxon>Pentapetalae</taxon>
        <taxon>rosids</taxon>
        <taxon>fabids</taxon>
        <taxon>Fabales</taxon>
        <taxon>Fabaceae</taxon>
        <taxon>Papilionoideae</taxon>
        <taxon>50 kb inversion clade</taxon>
        <taxon>NPAAA clade</taxon>
        <taxon>Hologalegina</taxon>
        <taxon>IRL clade</taxon>
        <taxon>Trifolieae</taxon>
        <taxon>Trifolium</taxon>
    </lineage>
</organism>
<protein>
    <submittedName>
        <fullName evidence="2">E3 ubiquitin-protein ligase sinat5-like protein</fullName>
    </submittedName>
</protein>
<reference evidence="2 3" key="2">
    <citation type="journal article" date="2017" name="Front. Plant Sci.">
        <title>Gene Classification and Mining of Molecular Markers Useful in Red Clover (Trifolium pratense) Breeding.</title>
        <authorList>
            <person name="Istvanek J."/>
            <person name="Dluhosova J."/>
            <person name="Dluhos P."/>
            <person name="Patkova L."/>
            <person name="Nedelnik J."/>
            <person name="Repkova J."/>
        </authorList>
    </citation>
    <scope>NUCLEOTIDE SEQUENCE [LARGE SCALE GENOMIC DNA]</scope>
    <source>
        <strain evidence="3">cv. Tatra</strain>
        <tissue evidence="2">Young leaves</tissue>
    </source>
</reference>
<accession>A0A2K3L2F2</accession>
<feature type="signal peptide" evidence="1">
    <location>
        <begin position="1"/>
        <end position="20"/>
    </location>
</feature>
<feature type="chain" id="PRO_5014381021" evidence="1">
    <location>
        <begin position="21"/>
        <end position="93"/>
    </location>
</feature>
<dbReference type="ExpressionAtlas" id="A0A2K3L2F2">
    <property type="expression patterns" value="baseline"/>
</dbReference>